<dbReference type="EC" id="2.7.7.49" evidence="1"/>
<keyword evidence="7" id="KW-0051">Antiviral defense</keyword>
<name>A0AB74D048_9BURK</name>
<evidence type="ECO:0000256" key="2">
    <source>
        <dbReference type="ARBA" id="ARBA00022679"/>
    </source>
</evidence>
<dbReference type="PROSITE" id="PS50878">
    <property type="entry name" value="RT_POL"/>
    <property type="match status" value="1"/>
</dbReference>
<sequence length="310" mass="35205">MDLIDRLQAAFPLSRAEVELLIKTAPRRYKVHTIEKRNGRGLREIAQPTAELKLVQRWIVSTYISELPVHSAAIAYRPGLGIKDHAKKHATRKYLLKLDFKDFFPSIQARDLRAHLTHHTDLSTADKSALMRLLFRLDSENGEMVLSIGAPSSPAISNTIMYPFDIAIADYCRENDIAYTRYADDLAFSTDIPHVLDALQDFIRKTCRDLEYPSLTLNEKKTVFTSKKFQRQLTGLILTNDGTVSLGREKKRDLRAMAHRFSRGALSNEEVSRLRGLLAFAMSIEPQFIQSIIRMIGKEAYAKLMHASGT</sequence>
<dbReference type="NCBIfam" id="NF038233">
    <property type="entry name" value="retron_St85_RT"/>
    <property type="match status" value="1"/>
</dbReference>
<dbReference type="InterPro" id="IPR000123">
    <property type="entry name" value="Reverse_transcriptase_msDNA"/>
</dbReference>
<dbReference type="PANTHER" id="PTHR34047">
    <property type="entry name" value="NUCLEAR INTRON MATURASE 1, MITOCHONDRIAL-RELATED"/>
    <property type="match status" value="1"/>
</dbReference>
<dbReference type="GO" id="GO:0051607">
    <property type="term" value="P:defense response to virus"/>
    <property type="evidence" value="ECO:0007669"/>
    <property type="project" value="UniProtKB-KW"/>
</dbReference>
<dbReference type="GO" id="GO:0003723">
    <property type="term" value="F:RNA binding"/>
    <property type="evidence" value="ECO:0007669"/>
    <property type="project" value="InterPro"/>
</dbReference>
<dbReference type="EMBL" id="QTNY01000028">
    <property type="protein sequence ID" value="RQP70460.1"/>
    <property type="molecule type" value="Genomic_DNA"/>
</dbReference>
<evidence type="ECO:0000256" key="4">
    <source>
        <dbReference type="ARBA" id="ARBA00022723"/>
    </source>
</evidence>
<proteinExistence type="inferred from homology"/>
<keyword evidence="3" id="KW-0548">Nucleotidyltransferase</keyword>
<evidence type="ECO:0000256" key="6">
    <source>
        <dbReference type="ARBA" id="ARBA00022918"/>
    </source>
</evidence>
<comment type="similarity">
    <text evidence="8">Belongs to the bacterial reverse transcriptase family.</text>
</comment>
<keyword evidence="6 11" id="KW-0695">RNA-directed DNA polymerase</keyword>
<gene>
    <name evidence="11" type="ORF">DF015_30205</name>
</gene>
<dbReference type="InterPro" id="IPR051083">
    <property type="entry name" value="GrpII_Intron_Splice-Mob/Def"/>
</dbReference>
<evidence type="ECO:0000259" key="10">
    <source>
        <dbReference type="PROSITE" id="PS50878"/>
    </source>
</evidence>
<evidence type="ECO:0000256" key="3">
    <source>
        <dbReference type="ARBA" id="ARBA00022695"/>
    </source>
</evidence>
<keyword evidence="5" id="KW-0460">Magnesium</keyword>
<evidence type="ECO:0000256" key="9">
    <source>
        <dbReference type="ARBA" id="ARBA00048173"/>
    </source>
</evidence>
<dbReference type="AlphaFoldDB" id="A0AB74D048"/>
<evidence type="ECO:0000256" key="1">
    <source>
        <dbReference type="ARBA" id="ARBA00012493"/>
    </source>
</evidence>
<comment type="catalytic activity">
    <reaction evidence="9">
        <text>DNA(n) + a 2'-deoxyribonucleoside 5'-triphosphate = DNA(n+1) + diphosphate</text>
        <dbReference type="Rhea" id="RHEA:22508"/>
        <dbReference type="Rhea" id="RHEA-COMP:17339"/>
        <dbReference type="Rhea" id="RHEA-COMP:17340"/>
        <dbReference type="ChEBI" id="CHEBI:33019"/>
        <dbReference type="ChEBI" id="CHEBI:61560"/>
        <dbReference type="ChEBI" id="CHEBI:173112"/>
        <dbReference type="EC" id="2.7.7.49"/>
    </reaction>
</comment>
<dbReference type="CDD" id="cd03487">
    <property type="entry name" value="RT_Bac_retron_II"/>
    <property type="match status" value="1"/>
</dbReference>
<protein>
    <recommendedName>
        <fullName evidence="1">RNA-directed DNA polymerase</fullName>
        <ecNumber evidence="1">2.7.7.49</ecNumber>
    </recommendedName>
</protein>
<dbReference type="PANTHER" id="PTHR34047:SF7">
    <property type="entry name" value="RNA-DIRECTED DNA POLYMERASE"/>
    <property type="match status" value="1"/>
</dbReference>
<accession>A0AB74D048</accession>
<dbReference type="Proteomes" id="UP000273734">
    <property type="component" value="Unassembled WGS sequence"/>
</dbReference>
<evidence type="ECO:0000313" key="11">
    <source>
        <dbReference type="EMBL" id="RQP70460.1"/>
    </source>
</evidence>
<evidence type="ECO:0000256" key="8">
    <source>
        <dbReference type="ARBA" id="ARBA00034120"/>
    </source>
</evidence>
<dbReference type="Pfam" id="PF00078">
    <property type="entry name" value="RVT_1"/>
    <property type="match status" value="1"/>
</dbReference>
<comment type="caution">
    <text evidence="11">The sequence shown here is derived from an EMBL/GenBank/DDBJ whole genome shotgun (WGS) entry which is preliminary data.</text>
</comment>
<evidence type="ECO:0000313" key="12">
    <source>
        <dbReference type="Proteomes" id="UP000273734"/>
    </source>
</evidence>
<dbReference type="PRINTS" id="PR00866">
    <property type="entry name" value="RNADNAPOLMS"/>
</dbReference>
<feature type="domain" description="Reverse transcriptase" evidence="10">
    <location>
        <begin position="15"/>
        <end position="238"/>
    </location>
</feature>
<evidence type="ECO:0000256" key="7">
    <source>
        <dbReference type="ARBA" id="ARBA00023118"/>
    </source>
</evidence>
<dbReference type="InterPro" id="IPR000477">
    <property type="entry name" value="RT_dom"/>
</dbReference>
<dbReference type="SUPFAM" id="SSF56672">
    <property type="entry name" value="DNA/RNA polymerases"/>
    <property type="match status" value="1"/>
</dbReference>
<dbReference type="InterPro" id="IPR043502">
    <property type="entry name" value="DNA/RNA_pol_sf"/>
</dbReference>
<evidence type="ECO:0000256" key="5">
    <source>
        <dbReference type="ARBA" id="ARBA00022842"/>
    </source>
</evidence>
<keyword evidence="4" id="KW-0479">Metal-binding</keyword>
<organism evidence="11 12">
    <name type="scientific">Burkholderia ubonensis</name>
    <dbReference type="NCBI Taxonomy" id="101571"/>
    <lineage>
        <taxon>Bacteria</taxon>
        <taxon>Pseudomonadati</taxon>
        <taxon>Pseudomonadota</taxon>
        <taxon>Betaproteobacteria</taxon>
        <taxon>Burkholderiales</taxon>
        <taxon>Burkholderiaceae</taxon>
        <taxon>Burkholderia</taxon>
        <taxon>Burkholderia cepacia complex</taxon>
    </lineage>
</organism>
<dbReference type="RefSeq" id="WP_095412729.1">
    <property type="nucleotide sequence ID" value="NZ_NQMX01000018.1"/>
</dbReference>
<keyword evidence="2" id="KW-0808">Transferase</keyword>
<dbReference type="GO" id="GO:0046872">
    <property type="term" value="F:metal ion binding"/>
    <property type="evidence" value="ECO:0007669"/>
    <property type="project" value="UniProtKB-KW"/>
</dbReference>
<reference evidence="11 12" key="1">
    <citation type="submission" date="2018-08" db="EMBL/GenBank/DDBJ databases">
        <title>Comparative analysis of Burkholderia isolates from Puerto Rico.</title>
        <authorList>
            <person name="Hall C."/>
            <person name="Sahl J."/>
            <person name="Wagner D."/>
        </authorList>
    </citation>
    <scope>NUCLEOTIDE SEQUENCE [LARGE SCALE GENOMIC DNA]</scope>
    <source>
        <strain evidence="11 12">Bp8964</strain>
    </source>
</reference>
<dbReference type="GO" id="GO:0003964">
    <property type="term" value="F:RNA-directed DNA polymerase activity"/>
    <property type="evidence" value="ECO:0007669"/>
    <property type="project" value="UniProtKB-KW"/>
</dbReference>